<feature type="transmembrane region" description="Helical" evidence="2">
    <location>
        <begin position="20"/>
        <end position="40"/>
    </location>
</feature>
<keyword evidence="2" id="KW-1133">Transmembrane helix</keyword>
<dbReference type="AlphaFoldDB" id="A0A0V8JH86"/>
<keyword evidence="5" id="KW-1185">Reference proteome</keyword>
<feature type="domain" description="DUF1510" evidence="3">
    <location>
        <begin position="116"/>
        <end position="208"/>
    </location>
</feature>
<dbReference type="InterPro" id="IPR009988">
    <property type="entry name" value="DUF1510"/>
</dbReference>
<dbReference type="RefSeq" id="WP_062687311.1">
    <property type="nucleotide sequence ID" value="NZ_KQ758704.1"/>
</dbReference>
<proteinExistence type="predicted"/>
<feature type="region of interest" description="Disordered" evidence="1">
    <location>
        <begin position="41"/>
        <end position="139"/>
    </location>
</feature>
<sequence>MNNNRSSRHQNKEKKVNRLYNVLIAVVAVLIVFIGGSLILGEGSDETSPEQNTEQTPKSENNNDTEKNTPEENTEEPASDEEADENATDDEATEQEESSDVEVEENPEPGVESRTVDPSWEPVGTEQGEKPAATYEKGSTDWNEMLAAVGAGVGVNPNDMTVWRLGNNGAPEKAVATVSPKGEGSVKYRVEIEWVENEGWKPTVVEKLS</sequence>
<evidence type="ECO:0000313" key="4">
    <source>
        <dbReference type="EMBL" id="KSU86367.1"/>
    </source>
</evidence>
<protein>
    <recommendedName>
        <fullName evidence="3">DUF1510 domain-containing protein</fullName>
    </recommendedName>
</protein>
<keyword evidence="2" id="KW-0472">Membrane</keyword>
<feature type="compositionally biased region" description="Acidic residues" evidence="1">
    <location>
        <begin position="72"/>
        <end position="107"/>
    </location>
</feature>
<reference evidence="4 5" key="1">
    <citation type="submission" date="2015-11" db="EMBL/GenBank/DDBJ databases">
        <title>Bacillus caseinolyticus sp nov.</title>
        <authorList>
            <person name="Dastager S.G."/>
            <person name="Mawlankar R."/>
        </authorList>
    </citation>
    <scope>NUCLEOTIDE SEQUENCE [LARGE SCALE GENOMIC DNA]</scope>
    <source>
        <strain evidence="4 5">SGD-V-76</strain>
    </source>
</reference>
<organism evidence="4 5">
    <name type="scientific">Priestia veravalensis</name>
    <dbReference type="NCBI Taxonomy" id="1414648"/>
    <lineage>
        <taxon>Bacteria</taxon>
        <taxon>Bacillati</taxon>
        <taxon>Bacillota</taxon>
        <taxon>Bacilli</taxon>
        <taxon>Bacillales</taxon>
        <taxon>Bacillaceae</taxon>
        <taxon>Priestia</taxon>
    </lineage>
</organism>
<dbReference type="EMBL" id="LNQP01000090">
    <property type="protein sequence ID" value="KSU86367.1"/>
    <property type="molecule type" value="Genomic_DNA"/>
</dbReference>
<evidence type="ECO:0000256" key="2">
    <source>
        <dbReference type="SAM" id="Phobius"/>
    </source>
</evidence>
<gene>
    <name evidence="4" type="ORF">AS180_18965</name>
</gene>
<keyword evidence="2" id="KW-0812">Transmembrane</keyword>
<evidence type="ECO:0000313" key="5">
    <source>
        <dbReference type="Proteomes" id="UP000053681"/>
    </source>
</evidence>
<evidence type="ECO:0000256" key="1">
    <source>
        <dbReference type="SAM" id="MobiDB-lite"/>
    </source>
</evidence>
<dbReference type="Pfam" id="PF07423">
    <property type="entry name" value="DUF1510"/>
    <property type="match status" value="1"/>
</dbReference>
<dbReference type="Proteomes" id="UP000053681">
    <property type="component" value="Unassembled WGS sequence"/>
</dbReference>
<name>A0A0V8JH86_9BACI</name>
<evidence type="ECO:0000259" key="3">
    <source>
        <dbReference type="Pfam" id="PF07423"/>
    </source>
</evidence>
<accession>A0A0V8JH86</accession>
<comment type="caution">
    <text evidence="4">The sequence shown here is derived from an EMBL/GenBank/DDBJ whole genome shotgun (WGS) entry which is preliminary data.</text>
</comment>
<feature type="compositionally biased region" description="Polar residues" evidence="1">
    <location>
        <begin position="49"/>
        <end position="59"/>
    </location>
</feature>